<gene>
    <name evidence="2" type="ORF">AAIG11_13280</name>
</gene>
<dbReference type="InterPro" id="IPR036582">
    <property type="entry name" value="Mao_N_sf"/>
</dbReference>
<dbReference type="SUPFAM" id="SSF55383">
    <property type="entry name" value="Copper amine oxidase, domain N"/>
    <property type="match status" value="1"/>
</dbReference>
<dbReference type="Proteomes" id="UP001407405">
    <property type="component" value="Unassembled WGS sequence"/>
</dbReference>
<proteinExistence type="predicted"/>
<keyword evidence="3" id="KW-1185">Reference proteome</keyword>
<dbReference type="RefSeq" id="WP_343186748.1">
    <property type="nucleotide sequence ID" value="NZ_JBCITM010000016.1"/>
</dbReference>
<protein>
    <submittedName>
        <fullName evidence="2">Copper amine oxidase N-terminal domain-containing protein</fullName>
    </submittedName>
</protein>
<evidence type="ECO:0000313" key="2">
    <source>
        <dbReference type="EMBL" id="MEN1761459.1"/>
    </source>
</evidence>
<name>A0ABU9VWH9_9CLOT</name>
<sequence>MKKTIAGVFVFLLLMTGIVFASGMYGSFEGLPIVKVVINNKELVSDVPGVVLNGRTMLPVKAIAEQFDAVVKWNSSTQTVDIIKPEVQLLVIDFDDYYEYEDIYDDDVWVLVNPGANIFPVGMDNYLLAYFDIGPMPEQLYTYRIALFDPSGNMLKTSVSEDLVIDNYGAHGVLEIEDLALRVPGNYKLAFQMKYGDKFETVTNTTIIVE</sequence>
<evidence type="ECO:0000313" key="3">
    <source>
        <dbReference type="Proteomes" id="UP001407405"/>
    </source>
</evidence>
<reference evidence="2 3" key="1">
    <citation type="submission" date="2024-04" db="EMBL/GenBank/DDBJ databases">
        <title>Genome sequencing and metabolic network reconstruction of aminoacids and betaine degradation by Anoxynatronum sibiricum.</title>
        <authorList>
            <person name="Detkova E.N."/>
            <person name="Boltjanskaja Y.V."/>
            <person name="Mardanov A.V."/>
            <person name="Kevbrin V."/>
        </authorList>
    </citation>
    <scope>NUCLEOTIDE SEQUENCE [LARGE SCALE GENOMIC DNA]</scope>
    <source>
        <strain evidence="2 3">Z-7981</strain>
    </source>
</reference>
<dbReference type="InterPro" id="IPR012854">
    <property type="entry name" value="Cu_amine_oxidase-like_N"/>
</dbReference>
<organism evidence="2 3">
    <name type="scientific">Anoxynatronum sibiricum</name>
    <dbReference type="NCBI Taxonomy" id="210623"/>
    <lineage>
        <taxon>Bacteria</taxon>
        <taxon>Bacillati</taxon>
        <taxon>Bacillota</taxon>
        <taxon>Clostridia</taxon>
        <taxon>Eubacteriales</taxon>
        <taxon>Clostridiaceae</taxon>
        <taxon>Anoxynatronum</taxon>
    </lineage>
</organism>
<evidence type="ECO:0000259" key="1">
    <source>
        <dbReference type="Pfam" id="PF07833"/>
    </source>
</evidence>
<accession>A0ABU9VWH9</accession>
<feature type="domain" description="Copper amine oxidase-like N-terminal" evidence="1">
    <location>
        <begin position="37"/>
        <end position="89"/>
    </location>
</feature>
<dbReference type="EMBL" id="JBCITM010000016">
    <property type="protein sequence ID" value="MEN1761459.1"/>
    <property type="molecule type" value="Genomic_DNA"/>
</dbReference>
<comment type="caution">
    <text evidence="2">The sequence shown here is derived from an EMBL/GenBank/DDBJ whole genome shotgun (WGS) entry which is preliminary data.</text>
</comment>
<dbReference type="Pfam" id="PF07833">
    <property type="entry name" value="Cu_amine_oxidN1"/>
    <property type="match status" value="1"/>
</dbReference>